<keyword evidence="2" id="KW-0732">Signal</keyword>
<feature type="chain" id="PRO_5003230350" evidence="2">
    <location>
        <begin position="25"/>
        <end position="350"/>
    </location>
</feature>
<dbReference type="OrthoDB" id="106674at2"/>
<name>E8WVT4_GRATM</name>
<dbReference type="InterPro" id="IPR002035">
    <property type="entry name" value="VWF_A"/>
</dbReference>
<dbReference type="RefSeq" id="WP_013582002.1">
    <property type="nucleotide sequence ID" value="NC_015064.1"/>
</dbReference>
<dbReference type="PaxDb" id="1198114-AciX9_3692"/>
<gene>
    <name evidence="4" type="ordered locus">AciX9_3692</name>
</gene>
<evidence type="ECO:0000259" key="3">
    <source>
        <dbReference type="Pfam" id="PF13519"/>
    </source>
</evidence>
<dbReference type="InterPro" id="IPR017802">
    <property type="entry name" value="VWFA-rel_acidobac-type"/>
</dbReference>
<dbReference type="AlphaFoldDB" id="E8WVT4"/>
<feature type="signal peptide" evidence="2">
    <location>
        <begin position="1"/>
        <end position="24"/>
    </location>
</feature>
<dbReference type="HOGENOM" id="CLU_066233_0_0_0"/>
<organism evidence="5">
    <name type="scientific">Granulicella tundricola (strain ATCC BAA-1859 / DSM 23138 / MP5ACTX9)</name>
    <dbReference type="NCBI Taxonomy" id="1198114"/>
    <lineage>
        <taxon>Bacteria</taxon>
        <taxon>Pseudomonadati</taxon>
        <taxon>Acidobacteriota</taxon>
        <taxon>Terriglobia</taxon>
        <taxon>Terriglobales</taxon>
        <taxon>Acidobacteriaceae</taxon>
        <taxon>Granulicella</taxon>
    </lineage>
</organism>
<dbReference type="InterPro" id="IPR036465">
    <property type="entry name" value="vWFA_dom_sf"/>
</dbReference>
<dbReference type="SUPFAM" id="SSF53300">
    <property type="entry name" value="vWA-like"/>
    <property type="match status" value="1"/>
</dbReference>
<evidence type="ECO:0000256" key="1">
    <source>
        <dbReference type="SAM" id="MobiDB-lite"/>
    </source>
</evidence>
<dbReference type="CDD" id="cd00198">
    <property type="entry name" value="vWFA"/>
    <property type="match status" value="1"/>
</dbReference>
<feature type="compositionally biased region" description="Basic and acidic residues" evidence="1">
    <location>
        <begin position="341"/>
        <end position="350"/>
    </location>
</feature>
<evidence type="ECO:0000313" key="4">
    <source>
        <dbReference type="EMBL" id="ADW70693.1"/>
    </source>
</evidence>
<dbReference type="Proteomes" id="UP000000343">
    <property type="component" value="Chromosome"/>
</dbReference>
<proteinExistence type="predicted"/>
<dbReference type="Pfam" id="PF13519">
    <property type="entry name" value="VWA_2"/>
    <property type="match status" value="1"/>
</dbReference>
<evidence type="ECO:0000313" key="5">
    <source>
        <dbReference type="Proteomes" id="UP000000343"/>
    </source>
</evidence>
<keyword evidence="5" id="KW-1185">Reference proteome</keyword>
<feature type="domain" description="VWFA" evidence="3">
    <location>
        <begin position="108"/>
        <end position="190"/>
    </location>
</feature>
<accession>E8WVT4</accession>
<evidence type="ECO:0000256" key="2">
    <source>
        <dbReference type="SAM" id="SignalP"/>
    </source>
</evidence>
<sequence length="350" mass="37900">MHLRPLILATILPALLLTSAPAQEAPPQDTPTLRLGSNLVFVPAQVQTKKGEMIYGLTPQQFTLEDNGVPQKFRVDEDTDARGLSLVVVVQCSREAFAQFNRMKGLDAMVDDLTGGAPRQVAVVSYGSEPELIGDFTPDPDKLNHNLAQLEPCEDGGNVTLDAVAFANKLFDQDPKTSALTQTRRAILLIGETRDHGSKVKPETVIADLGRSNTVVDSVSFNPGKTTIIDSLIHGQFGPGPFGLLVMAVEAVRRNVPHTLASLTGGEYTNFSTQKGFDAGIHKLANHIHNYYLLSFQPVGPAGAPLTPGLHRLTVKVPDYPDAQIRSRLTYYAGEAPPPEVPDKPEKEKK</sequence>
<dbReference type="KEGG" id="acm:AciX9_3692"/>
<feature type="region of interest" description="Disordered" evidence="1">
    <location>
        <begin position="331"/>
        <end position="350"/>
    </location>
</feature>
<reference evidence="5" key="1">
    <citation type="submission" date="2011-01" db="EMBL/GenBank/DDBJ databases">
        <title>Complete sequence of chromosome of Acidobacterium sp. MP5ACTX9.</title>
        <authorList>
            <consortium name="US DOE Joint Genome Institute"/>
            <person name="Lucas S."/>
            <person name="Copeland A."/>
            <person name="Lapidus A."/>
            <person name="Cheng J.-F."/>
            <person name="Goodwin L."/>
            <person name="Pitluck S."/>
            <person name="Teshima H."/>
            <person name="Detter J.C."/>
            <person name="Han C."/>
            <person name="Tapia R."/>
            <person name="Land M."/>
            <person name="Hauser L."/>
            <person name="Kyrpides N."/>
            <person name="Ivanova N."/>
            <person name="Ovchinnikova G."/>
            <person name="Pagani I."/>
            <person name="Rawat S.R."/>
            <person name="Mannisto M."/>
            <person name="Haggblom M.M."/>
            <person name="Woyke T."/>
        </authorList>
    </citation>
    <scope>NUCLEOTIDE SEQUENCE [LARGE SCALE GENOMIC DNA]</scope>
    <source>
        <strain evidence="5">MP5ACTX9</strain>
    </source>
</reference>
<dbReference type="Gene3D" id="3.40.50.410">
    <property type="entry name" value="von Willebrand factor, type A domain"/>
    <property type="match status" value="1"/>
</dbReference>
<dbReference type="STRING" id="1198114.AciX9_3692"/>
<dbReference type="NCBIfam" id="TIGR03436">
    <property type="entry name" value="acidobact_VWFA"/>
    <property type="match status" value="1"/>
</dbReference>
<dbReference type="eggNOG" id="COG1240">
    <property type="taxonomic scope" value="Bacteria"/>
</dbReference>
<dbReference type="EMBL" id="CP002480">
    <property type="protein sequence ID" value="ADW70693.1"/>
    <property type="molecule type" value="Genomic_DNA"/>
</dbReference>
<protein>
    <submittedName>
        <fullName evidence="4">VWFA-related domain protein</fullName>
    </submittedName>
</protein>